<dbReference type="InterPro" id="IPR011009">
    <property type="entry name" value="Kinase-like_dom_sf"/>
</dbReference>
<keyword evidence="3" id="KW-0808">Transferase</keyword>
<sequence>MDVIISDLTTGACPVNCPDLGEHLAGASERSHTRAQPPDTAIEASAEMGRQEAEHIWKKVVGNIQEVFDLMDELGSGAFSEVFMVKEKTTDKLFAMKCVKKKLKRDLNLENEITVLRRIKHDNVVGMEDLYESQTHYYLIMQLVSGGELFDRILDRGVYSEKDASSVIQQVLQAVSYLHENGIVHRDLKAGLPS</sequence>
<evidence type="ECO:0000313" key="4">
    <source>
        <dbReference type="Proteomes" id="UP000314294"/>
    </source>
</evidence>
<keyword evidence="1" id="KW-0067">ATP-binding</keyword>
<evidence type="ECO:0000256" key="1">
    <source>
        <dbReference type="PROSITE-ProRule" id="PRU10141"/>
    </source>
</evidence>
<dbReference type="Gene3D" id="1.10.510.10">
    <property type="entry name" value="Transferase(Phosphotransferase) domain 1"/>
    <property type="match status" value="1"/>
</dbReference>
<dbReference type="GO" id="GO:0005524">
    <property type="term" value="F:ATP binding"/>
    <property type="evidence" value="ECO:0007669"/>
    <property type="project" value="UniProtKB-UniRule"/>
</dbReference>
<dbReference type="PROSITE" id="PS50011">
    <property type="entry name" value="PROTEIN_KINASE_DOM"/>
    <property type="match status" value="1"/>
</dbReference>
<dbReference type="Proteomes" id="UP000314294">
    <property type="component" value="Unassembled WGS sequence"/>
</dbReference>
<dbReference type="SMART" id="SM00220">
    <property type="entry name" value="S_TKc"/>
    <property type="match status" value="1"/>
</dbReference>
<proteinExistence type="predicted"/>
<dbReference type="FunFam" id="1.10.510.10:FF:000512">
    <property type="entry name" value="AKT serine/threonine kinase 1"/>
    <property type="match status" value="1"/>
</dbReference>
<comment type="caution">
    <text evidence="3">The sequence shown here is derived from an EMBL/GenBank/DDBJ whole genome shotgun (WGS) entry which is preliminary data.</text>
</comment>
<feature type="binding site" evidence="1">
    <location>
        <position position="101"/>
    </location>
    <ligand>
        <name>ATP</name>
        <dbReference type="ChEBI" id="CHEBI:30616"/>
    </ligand>
</feature>
<protein>
    <submittedName>
        <fullName evidence="3">Calcium/calmodulin-dependent protein kinase type 1G</fullName>
    </submittedName>
</protein>
<dbReference type="EMBL" id="SRLO01000238">
    <property type="protein sequence ID" value="TNN65249.1"/>
    <property type="molecule type" value="Genomic_DNA"/>
</dbReference>
<reference evidence="3 4" key="1">
    <citation type="submission" date="2019-03" db="EMBL/GenBank/DDBJ databases">
        <title>First draft genome of Liparis tanakae, snailfish: a comprehensive survey of snailfish specific genes.</title>
        <authorList>
            <person name="Kim W."/>
            <person name="Song I."/>
            <person name="Jeong J.-H."/>
            <person name="Kim D."/>
            <person name="Kim S."/>
            <person name="Ryu S."/>
            <person name="Song J.Y."/>
            <person name="Lee S.K."/>
        </authorList>
    </citation>
    <scope>NUCLEOTIDE SEQUENCE [LARGE SCALE GENOMIC DNA]</scope>
    <source>
        <tissue evidence="3">Muscle</tissue>
    </source>
</reference>
<dbReference type="SUPFAM" id="SSF56112">
    <property type="entry name" value="Protein kinase-like (PK-like)"/>
    <property type="match status" value="1"/>
</dbReference>
<dbReference type="OrthoDB" id="40902at2759"/>
<feature type="domain" description="Protein kinase" evidence="2">
    <location>
        <begin position="68"/>
        <end position="194"/>
    </location>
</feature>
<dbReference type="PROSITE" id="PS00107">
    <property type="entry name" value="PROTEIN_KINASE_ATP"/>
    <property type="match status" value="1"/>
</dbReference>
<gene>
    <name evidence="3" type="primary">Camk1g_1</name>
    <name evidence="3" type="ORF">EYF80_024538</name>
</gene>
<evidence type="ECO:0000259" key="2">
    <source>
        <dbReference type="PROSITE" id="PS50011"/>
    </source>
</evidence>
<dbReference type="PANTHER" id="PTHR24347">
    <property type="entry name" value="SERINE/THREONINE-PROTEIN KINASE"/>
    <property type="match status" value="1"/>
</dbReference>
<organism evidence="3 4">
    <name type="scientific">Liparis tanakae</name>
    <name type="common">Tanaka's snailfish</name>
    <dbReference type="NCBI Taxonomy" id="230148"/>
    <lineage>
        <taxon>Eukaryota</taxon>
        <taxon>Metazoa</taxon>
        <taxon>Chordata</taxon>
        <taxon>Craniata</taxon>
        <taxon>Vertebrata</taxon>
        <taxon>Euteleostomi</taxon>
        <taxon>Actinopterygii</taxon>
        <taxon>Neopterygii</taxon>
        <taxon>Teleostei</taxon>
        <taxon>Neoteleostei</taxon>
        <taxon>Acanthomorphata</taxon>
        <taxon>Eupercaria</taxon>
        <taxon>Perciformes</taxon>
        <taxon>Cottioidei</taxon>
        <taxon>Cottales</taxon>
        <taxon>Liparidae</taxon>
        <taxon>Liparis</taxon>
    </lineage>
</organism>
<dbReference type="InterPro" id="IPR017441">
    <property type="entry name" value="Protein_kinase_ATP_BS"/>
</dbReference>
<dbReference type="InterPro" id="IPR000719">
    <property type="entry name" value="Prot_kinase_dom"/>
</dbReference>
<dbReference type="Gene3D" id="3.30.200.20">
    <property type="entry name" value="Phosphorylase Kinase, domain 1"/>
    <property type="match status" value="1"/>
</dbReference>
<accession>A0A4Z2HH78</accession>
<keyword evidence="4" id="KW-1185">Reference proteome</keyword>
<keyword evidence="3" id="KW-0418">Kinase</keyword>
<dbReference type="Pfam" id="PF00069">
    <property type="entry name" value="Pkinase"/>
    <property type="match status" value="1"/>
</dbReference>
<dbReference type="AlphaFoldDB" id="A0A4Z2HH78"/>
<keyword evidence="1" id="KW-0547">Nucleotide-binding</keyword>
<evidence type="ECO:0000313" key="3">
    <source>
        <dbReference type="EMBL" id="TNN65249.1"/>
    </source>
</evidence>
<dbReference type="GO" id="GO:0004672">
    <property type="term" value="F:protein kinase activity"/>
    <property type="evidence" value="ECO:0007669"/>
    <property type="project" value="InterPro"/>
</dbReference>
<name>A0A4Z2HH78_9TELE</name>